<organism evidence="2 3">
    <name type="scientific">Sesamum alatum</name>
    <dbReference type="NCBI Taxonomy" id="300844"/>
    <lineage>
        <taxon>Eukaryota</taxon>
        <taxon>Viridiplantae</taxon>
        <taxon>Streptophyta</taxon>
        <taxon>Embryophyta</taxon>
        <taxon>Tracheophyta</taxon>
        <taxon>Spermatophyta</taxon>
        <taxon>Magnoliopsida</taxon>
        <taxon>eudicotyledons</taxon>
        <taxon>Gunneridae</taxon>
        <taxon>Pentapetalae</taxon>
        <taxon>asterids</taxon>
        <taxon>lamiids</taxon>
        <taxon>Lamiales</taxon>
        <taxon>Pedaliaceae</taxon>
        <taxon>Sesamum</taxon>
    </lineage>
</organism>
<reference evidence="2" key="1">
    <citation type="submission" date="2020-06" db="EMBL/GenBank/DDBJ databases">
        <authorList>
            <person name="Li T."/>
            <person name="Hu X."/>
            <person name="Zhang T."/>
            <person name="Song X."/>
            <person name="Zhang H."/>
            <person name="Dai N."/>
            <person name="Sheng W."/>
            <person name="Hou X."/>
            <person name="Wei L."/>
        </authorList>
    </citation>
    <scope>NUCLEOTIDE SEQUENCE</scope>
    <source>
        <strain evidence="2">3651</strain>
        <tissue evidence="2">Leaf</tissue>
    </source>
</reference>
<evidence type="ECO:0000313" key="3">
    <source>
        <dbReference type="Proteomes" id="UP001293254"/>
    </source>
</evidence>
<comment type="caution">
    <text evidence="2">The sequence shown here is derived from an EMBL/GenBank/DDBJ whole genome shotgun (WGS) entry which is preliminary data.</text>
</comment>
<name>A0AAE1YZP6_9LAMI</name>
<feature type="domain" description="DUF4283" evidence="1">
    <location>
        <begin position="4"/>
        <end position="85"/>
    </location>
</feature>
<sequence length="119" mass="13389">MGNTGYYLVGRLLTTKVYKIEFLWNALLTTMNPGKGLEIKDIGGQRFLLKFNHIVDKNRAMDGCPWAFDKNVMILNTVDSDENPSTVDLNWCAFYVYVHGLPLGKMTKQIAQLIGGKMG</sequence>
<proteinExistence type="predicted"/>
<evidence type="ECO:0000259" key="1">
    <source>
        <dbReference type="Pfam" id="PF14111"/>
    </source>
</evidence>
<evidence type="ECO:0000313" key="2">
    <source>
        <dbReference type="EMBL" id="KAK4438691.1"/>
    </source>
</evidence>
<dbReference type="InterPro" id="IPR025558">
    <property type="entry name" value="DUF4283"/>
</dbReference>
<dbReference type="AlphaFoldDB" id="A0AAE1YZP6"/>
<gene>
    <name evidence="2" type="ORF">Salat_0203600</name>
</gene>
<keyword evidence="3" id="KW-1185">Reference proteome</keyword>
<protein>
    <recommendedName>
        <fullName evidence="1">DUF4283 domain-containing protein</fullName>
    </recommendedName>
</protein>
<dbReference type="EMBL" id="JACGWO010000001">
    <property type="protein sequence ID" value="KAK4438691.1"/>
    <property type="molecule type" value="Genomic_DNA"/>
</dbReference>
<dbReference type="Proteomes" id="UP001293254">
    <property type="component" value="Unassembled WGS sequence"/>
</dbReference>
<accession>A0AAE1YZP6</accession>
<dbReference type="Pfam" id="PF14111">
    <property type="entry name" value="DUF4283"/>
    <property type="match status" value="1"/>
</dbReference>
<reference evidence="2" key="2">
    <citation type="journal article" date="2024" name="Plant">
        <title>Genomic evolution and insights into agronomic trait innovations of Sesamum species.</title>
        <authorList>
            <person name="Miao H."/>
            <person name="Wang L."/>
            <person name="Qu L."/>
            <person name="Liu H."/>
            <person name="Sun Y."/>
            <person name="Le M."/>
            <person name="Wang Q."/>
            <person name="Wei S."/>
            <person name="Zheng Y."/>
            <person name="Lin W."/>
            <person name="Duan Y."/>
            <person name="Cao H."/>
            <person name="Xiong S."/>
            <person name="Wang X."/>
            <person name="Wei L."/>
            <person name="Li C."/>
            <person name="Ma Q."/>
            <person name="Ju M."/>
            <person name="Zhao R."/>
            <person name="Li G."/>
            <person name="Mu C."/>
            <person name="Tian Q."/>
            <person name="Mei H."/>
            <person name="Zhang T."/>
            <person name="Gao T."/>
            <person name="Zhang H."/>
        </authorList>
    </citation>
    <scope>NUCLEOTIDE SEQUENCE</scope>
    <source>
        <strain evidence="2">3651</strain>
    </source>
</reference>